<dbReference type="NCBIfam" id="TIGR02666">
    <property type="entry name" value="moaA"/>
    <property type="match status" value="1"/>
</dbReference>
<dbReference type="SFLD" id="SFLDG01386">
    <property type="entry name" value="main_SPASM_domain-containing"/>
    <property type="match status" value="1"/>
</dbReference>
<dbReference type="HAMAP" id="MF_01225_B">
    <property type="entry name" value="MoaA_B"/>
    <property type="match status" value="1"/>
</dbReference>
<evidence type="ECO:0000313" key="14">
    <source>
        <dbReference type="EMBL" id="CBX29722.1"/>
    </source>
</evidence>
<comment type="catalytic activity">
    <reaction evidence="11 12">
        <text>GTP + AH2 + S-adenosyl-L-methionine = (8S)-3',8-cyclo-7,8-dihydroguanosine 5'-triphosphate + 5'-deoxyadenosine + L-methionine + A + H(+)</text>
        <dbReference type="Rhea" id="RHEA:49576"/>
        <dbReference type="ChEBI" id="CHEBI:13193"/>
        <dbReference type="ChEBI" id="CHEBI:15378"/>
        <dbReference type="ChEBI" id="CHEBI:17319"/>
        <dbReference type="ChEBI" id="CHEBI:17499"/>
        <dbReference type="ChEBI" id="CHEBI:37565"/>
        <dbReference type="ChEBI" id="CHEBI:57844"/>
        <dbReference type="ChEBI" id="CHEBI:59789"/>
        <dbReference type="ChEBI" id="CHEBI:131766"/>
        <dbReference type="EC" id="4.1.99.22"/>
    </reaction>
</comment>
<feature type="domain" description="Radical SAM core" evidence="13">
    <location>
        <begin position="19"/>
        <end position="243"/>
    </location>
</feature>
<evidence type="ECO:0000256" key="9">
    <source>
        <dbReference type="ARBA" id="ARBA00023150"/>
    </source>
</evidence>
<dbReference type="EC" id="4.1.99.22" evidence="1 12"/>
<dbReference type="GO" id="GO:0006777">
    <property type="term" value="P:Mo-molybdopterin cofactor biosynthetic process"/>
    <property type="evidence" value="ECO:0007669"/>
    <property type="project" value="UniProtKB-UniRule"/>
</dbReference>
<evidence type="ECO:0000256" key="1">
    <source>
        <dbReference type="ARBA" id="ARBA00012167"/>
    </source>
</evidence>
<dbReference type="InterPro" id="IPR000385">
    <property type="entry name" value="MoaA_NifB_PqqE_Fe-S-bd_CS"/>
</dbReference>
<dbReference type="GO" id="GO:0061798">
    <property type="term" value="F:GTP 3',8'-cyclase activity"/>
    <property type="evidence" value="ECO:0007669"/>
    <property type="project" value="UniProtKB-UniRule"/>
</dbReference>
<dbReference type="InterPro" id="IPR006638">
    <property type="entry name" value="Elp3/MiaA/NifB-like_rSAM"/>
</dbReference>
<comment type="function">
    <text evidence="12">Catalyzes the cyclization of GTP to (8S)-3',8-cyclo-7,8-dihydroguanosine 5'-triphosphate.</text>
</comment>
<feature type="binding site" evidence="12">
    <location>
        <position position="269"/>
    </location>
    <ligand>
        <name>[4Fe-4S] cluster</name>
        <dbReference type="ChEBI" id="CHEBI:49883"/>
        <label>2</label>
        <note>4Fe-4S-substrate</note>
    </ligand>
</feature>
<dbReference type="InterPro" id="IPR007197">
    <property type="entry name" value="rSAM"/>
</dbReference>
<feature type="binding site" evidence="12">
    <location>
        <position position="109"/>
    </location>
    <ligand>
        <name>GTP</name>
        <dbReference type="ChEBI" id="CHEBI:37565"/>
    </ligand>
</feature>
<comment type="similarity">
    <text evidence="12">Belongs to the radical SAM superfamily. MoaA family.</text>
</comment>
<feature type="binding site" evidence="12">
    <location>
        <position position="204"/>
    </location>
    <ligand>
        <name>S-adenosyl-L-methionine</name>
        <dbReference type="ChEBI" id="CHEBI:59789"/>
    </ligand>
</feature>
<keyword evidence="6 12" id="KW-0408">Iron</keyword>
<comment type="cofactor">
    <cofactor evidence="12">
        <name>[4Fe-4S] cluster</name>
        <dbReference type="ChEBI" id="CHEBI:49883"/>
    </cofactor>
    <text evidence="12">Binds 2 [4Fe-4S] clusters. Binds 1 [4Fe-4S] cluster coordinated with 3 cysteines and an exchangeable S-adenosyl-L-methionine and 1 [4Fe-4S] cluster coordinated with 3 cysteines and the GTP-derived substrate.</text>
</comment>
<dbReference type="PROSITE" id="PS01305">
    <property type="entry name" value="MOAA_NIFB_PQQE"/>
    <property type="match status" value="1"/>
</dbReference>
<evidence type="ECO:0000256" key="5">
    <source>
        <dbReference type="ARBA" id="ARBA00022741"/>
    </source>
</evidence>
<accession>E1YGM8</accession>
<dbReference type="SMART" id="SM00729">
    <property type="entry name" value="Elp3"/>
    <property type="match status" value="1"/>
</dbReference>
<dbReference type="Gene3D" id="3.20.20.70">
    <property type="entry name" value="Aldolase class I"/>
    <property type="match status" value="1"/>
</dbReference>
<dbReference type="EMBL" id="FR695873">
    <property type="protein sequence ID" value="CBX29722.1"/>
    <property type="molecule type" value="Genomic_DNA"/>
</dbReference>
<keyword evidence="5 12" id="KW-0547">Nucleotide-binding</keyword>
<dbReference type="AlphaFoldDB" id="E1YGM8"/>
<dbReference type="NCBIfam" id="NF001199">
    <property type="entry name" value="PRK00164.2-1"/>
    <property type="match status" value="1"/>
</dbReference>
<evidence type="ECO:0000256" key="4">
    <source>
        <dbReference type="ARBA" id="ARBA00022723"/>
    </source>
</evidence>
<reference evidence="14" key="1">
    <citation type="journal article" date="2011" name="Environ. Microbiol.">
        <title>Genomic insights into the metabolic potential of the polycyclic aromatic hydrocarbon degrading sulfate-reducing Deltaproteobacterium N47.</title>
        <authorList>
            <person name="Bergmann F."/>
            <person name="Selesi D."/>
            <person name="Weinmaier T."/>
            <person name="Tischler P."/>
            <person name="Rattei T."/>
            <person name="Meckenstock R.U."/>
        </authorList>
    </citation>
    <scope>NUCLEOTIDE SEQUENCE</scope>
</reference>
<dbReference type="UniPathway" id="UPA00344"/>
<evidence type="ECO:0000256" key="11">
    <source>
        <dbReference type="ARBA" id="ARBA00048697"/>
    </source>
</evidence>
<evidence type="ECO:0000259" key="13">
    <source>
        <dbReference type="PROSITE" id="PS51918"/>
    </source>
</evidence>
<organism evidence="14">
    <name type="scientific">uncultured Desulfobacterium sp</name>
    <dbReference type="NCBI Taxonomy" id="201089"/>
    <lineage>
        <taxon>Bacteria</taxon>
        <taxon>Pseudomonadati</taxon>
        <taxon>Thermodesulfobacteriota</taxon>
        <taxon>Desulfobacteria</taxon>
        <taxon>Desulfobacterales</taxon>
        <taxon>Desulfobacteriaceae</taxon>
        <taxon>Desulfobacterium</taxon>
        <taxon>environmental samples</taxon>
    </lineage>
</organism>
<keyword evidence="3 12" id="KW-0949">S-adenosyl-L-methionine</keyword>
<keyword evidence="10 12" id="KW-0456">Lyase</keyword>
<feature type="binding site" evidence="12">
    <location>
        <position position="35"/>
    </location>
    <ligand>
        <name>[4Fe-4S] cluster</name>
        <dbReference type="ChEBI" id="CHEBI:49883"/>
        <label>1</label>
        <note>4Fe-4S-S-AdoMet</note>
    </ligand>
</feature>
<dbReference type="GO" id="GO:0046872">
    <property type="term" value="F:metal ion binding"/>
    <property type="evidence" value="ECO:0007669"/>
    <property type="project" value="UniProtKB-KW"/>
</dbReference>
<proteinExistence type="inferred from homology"/>
<dbReference type="SFLD" id="SFLDG01067">
    <property type="entry name" value="SPASM/twitch_domain_containing"/>
    <property type="match status" value="1"/>
</dbReference>
<feature type="binding site" evidence="12">
    <location>
        <position position="82"/>
    </location>
    <ligand>
        <name>S-adenosyl-L-methionine</name>
        <dbReference type="ChEBI" id="CHEBI:59789"/>
    </ligand>
</feature>
<feature type="binding site" evidence="12">
    <location>
        <position position="170"/>
    </location>
    <ligand>
        <name>GTP</name>
        <dbReference type="ChEBI" id="CHEBI:37565"/>
    </ligand>
</feature>
<evidence type="ECO:0000256" key="7">
    <source>
        <dbReference type="ARBA" id="ARBA00023014"/>
    </source>
</evidence>
<feature type="binding site" evidence="12">
    <location>
        <position position="266"/>
    </location>
    <ligand>
        <name>[4Fe-4S] cluster</name>
        <dbReference type="ChEBI" id="CHEBI:49883"/>
        <label>2</label>
        <note>4Fe-4S-substrate</note>
    </ligand>
</feature>
<keyword evidence="2 12" id="KW-0004">4Fe-4S</keyword>
<evidence type="ECO:0000256" key="10">
    <source>
        <dbReference type="ARBA" id="ARBA00023239"/>
    </source>
</evidence>
<keyword evidence="4 12" id="KW-0479">Metal-binding</keyword>
<dbReference type="InterPro" id="IPR058240">
    <property type="entry name" value="rSAM_sf"/>
</dbReference>
<dbReference type="Pfam" id="PF04055">
    <property type="entry name" value="Radical_SAM"/>
    <property type="match status" value="1"/>
</dbReference>
<evidence type="ECO:0000256" key="12">
    <source>
        <dbReference type="HAMAP-Rule" id="MF_01225"/>
    </source>
</evidence>
<dbReference type="Pfam" id="PF06463">
    <property type="entry name" value="Mob_synth_C"/>
    <property type="match status" value="1"/>
</dbReference>
<dbReference type="GO" id="GO:0061799">
    <property type="term" value="F:cyclic pyranopterin monophosphate synthase activity"/>
    <property type="evidence" value="ECO:0007669"/>
    <property type="project" value="TreeGrafter"/>
</dbReference>
<dbReference type="GO" id="GO:0005525">
    <property type="term" value="F:GTP binding"/>
    <property type="evidence" value="ECO:0007669"/>
    <property type="project" value="UniProtKB-UniRule"/>
</dbReference>
<dbReference type="PROSITE" id="PS51918">
    <property type="entry name" value="RADICAL_SAM"/>
    <property type="match status" value="1"/>
</dbReference>
<dbReference type="CDD" id="cd01335">
    <property type="entry name" value="Radical_SAM"/>
    <property type="match status" value="1"/>
</dbReference>
<protein>
    <recommendedName>
        <fullName evidence="1 12">GTP 3',8-cyclase</fullName>
        <ecNumber evidence="1 12">4.1.99.22</ecNumber>
    </recommendedName>
    <alternativeName>
        <fullName evidence="12">Molybdenum cofactor biosynthesis protein A</fullName>
    </alternativeName>
</protein>
<evidence type="ECO:0000256" key="8">
    <source>
        <dbReference type="ARBA" id="ARBA00023134"/>
    </source>
</evidence>
<sequence>MTASGADTIKLPEIKLVDKYNRRLDYLRISVTDRCNMQCIYCMTHGKIQKLPGREILSYEEIFRLALIFIKLGISKIRVTGGEPLVRKGVCDFLIKLGRLEELSDLSITTNGILLKEKIGKIKSAGIKRLNISLDTLKKDKFKKITGSDAFNEVWSSIMAAHDSGFYPIKLNVVVLRGINDDELLDFAGLTFSYPFHIRFIEYMPIGTSHLTSRQLFAPEIKNIISSIGHLNPVQRNRFDGPAQRFKFENAKGEIGFIRPISEHFCSSCNRLRLTASGNLKTCLLSDTETDLKTPLRNGCSDDKLAEIILRTVYDKPFEHPLSSNCAGIIPGHMSKIGG</sequence>
<keyword evidence="9 12" id="KW-0501">Molybdenum cofactor biosynthesis</keyword>
<dbReference type="InterPro" id="IPR010505">
    <property type="entry name" value="MoaA_twitch"/>
</dbReference>
<dbReference type="PANTHER" id="PTHR22960">
    <property type="entry name" value="MOLYBDOPTERIN COFACTOR SYNTHESIS PROTEIN A"/>
    <property type="match status" value="1"/>
</dbReference>
<feature type="binding site" evidence="12">
    <location>
        <position position="28"/>
    </location>
    <ligand>
        <name>GTP</name>
        <dbReference type="ChEBI" id="CHEBI:37565"/>
    </ligand>
</feature>
<evidence type="ECO:0000256" key="6">
    <source>
        <dbReference type="ARBA" id="ARBA00023004"/>
    </source>
</evidence>
<dbReference type="InterPro" id="IPR013785">
    <property type="entry name" value="Aldolase_TIM"/>
</dbReference>
<dbReference type="SFLD" id="SFLDS00029">
    <property type="entry name" value="Radical_SAM"/>
    <property type="match status" value="1"/>
</dbReference>
<dbReference type="InterPro" id="IPR050105">
    <property type="entry name" value="MoCo_biosynth_MoaA/MoaC"/>
</dbReference>
<comment type="subunit">
    <text evidence="12">Monomer and homodimer.</text>
</comment>
<comment type="pathway">
    <text evidence="12">Cofactor biosynthesis; molybdopterin biosynthesis.</text>
</comment>
<feature type="binding site" evidence="12">
    <location>
        <position position="41"/>
    </location>
    <ligand>
        <name>S-adenosyl-L-methionine</name>
        <dbReference type="ChEBI" id="CHEBI:59789"/>
    </ligand>
</feature>
<evidence type="ECO:0000256" key="2">
    <source>
        <dbReference type="ARBA" id="ARBA00022485"/>
    </source>
</evidence>
<gene>
    <name evidence="12" type="primary">moaA</name>
    <name evidence="14" type="ORF">N47_F14170</name>
</gene>
<evidence type="ECO:0000256" key="3">
    <source>
        <dbReference type="ARBA" id="ARBA00022691"/>
    </source>
</evidence>
<feature type="binding site" evidence="12">
    <location>
        <position position="283"/>
    </location>
    <ligand>
        <name>[4Fe-4S] cluster</name>
        <dbReference type="ChEBI" id="CHEBI:49883"/>
        <label>2</label>
        <note>4Fe-4S-substrate</note>
    </ligand>
</feature>
<feature type="binding site" evidence="12">
    <location>
        <position position="42"/>
    </location>
    <ligand>
        <name>[4Fe-4S] cluster</name>
        <dbReference type="ChEBI" id="CHEBI:49883"/>
        <label>1</label>
        <note>4Fe-4S-S-AdoMet</note>
    </ligand>
</feature>
<dbReference type="GO" id="GO:0051539">
    <property type="term" value="F:4 iron, 4 sulfur cluster binding"/>
    <property type="evidence" value="ECO:0007669"/>
    <property type="project" value="UniProtKB-UniRule"/>
</dbReference>
<keyword evidence="7 12" id="KW-0411">Iron-sulfur</keyword>
<feature type="binding site" evidence="12">
    <location>
        <begin position="271"/>
        <end position="273"/>
    </location>
    <ligand>
        <name>GTP</name>
        <dbReference type="ChEBI" id="CHEBI:37565"/>
    </ligand>
</feature>
<dbReference type="SUPFAM" id="SSF102114">
    <property type="entry name" value="Radical SAM enzymes"/>
    <property type="match status" value="1"/>
</dbReference>
<dbReference type="SFLD" id="SFLDG01383">
    <property type="entry name" value="cyclic_pyranopterin_phosphate"/>
    <property type="match status" value="1"/>
</dbReference>
<dbReference type="GO" id="GO:1904047">
    <property type="term" value="F:S-adenosyl-L-methionine binding"/>
    <property type="evidence" value="ECO:0007669"/>
    <property type="project" value="UniProtKB-UniRule"/>
</dbReference>
<feature type="binding site" evidence="12">
    <location>
        <position position="39"/>
    </location>
    <ligand>
        <name>[4Fe-4S] cluster</name>
        <dbReference type="ChEBI" id="CHEBI:49883"/>
        <label>1</label>
        <note>4Fe-4S-S-AdoMet</note>
    </ligand>
</feature>
<dbReference type="InterPro" id="IPR013483">
    <property type="entry name" value="MoaA"/>
</dbReference>
<dbReference type="PANTHER" id="PTHR22960:SF0">
    <property type="entry name" value="MOLYBDENUM COFACTOR BIOSYNTHESIS PROTEIN 1"/>
    <property type="match status" value="1"/>
</dbReference>
<name>E1YGM8_9BACT</name>
<dbReference type="InterPro" id="IPR040064">
    <property type="entry name" value="MoaA-like"/>
</dbReference>
<keyword evidence="8 12" id="KW-0342">GTP-binding</keyword>
<dbReference type="CDD" id="cd21117">
    <property type="entry name" value="Twitch_MoaA"/>
    <property type="match status" value="1"/>
</dbReference>
<feature type="binding site" evidence="12">
    <location>
        <position position="78"/>
    </location>
    <ligand>
        <name>GTP</name>
        <dbReference type="ChEBI" id="CHEBI:37565"/>
    </ligand>
</feature>
<feature type="binding site" evidence="12">
    <location>
        <position position="133"/>
    </location>
    <ligand>
        <name>S-adenosyl-L-methionine</name>
        <dbReference type="ChEBI" id="CHEBI:59789"/>
    </ligand>
</feature>